<dbReference type="AlphaFoldDB" id="A0A7X0D6F6"/>
<dbReference type="EC" id="1.14.13.1" evidence="7"/>
<evidence type="ECO:0000256" key="4">
    <source>
        <dbReference type="ARBA" id="ARBA00023002"/>
    </source>
</evidence>
<evidence type="ECO:0000256" key="3">
    <source>
        <dbReference type="ARBA" id="ARBA00022827"/>
    </source>
</evidence>
<evidence type="ECO:0000256" key="1">
    <source>
        <dbReference type="ARBA" id="ARBA00001974"/>
    </source>
</evidence>
<evidence type="ECO:0000313" key="8">
    <source>
        <dbReference type="Proteomes" id="UP000546642"/>
    </source>
</evidence>
<keyword evidence="2" id="KW-0285">Flavoprotein</keyword>
<comment type="cofactor">
    <cofactor evidence="1">
        <name>FAD</name>
        <dbReference type="ChEBI" id="CHEBI:57692"/>
    </cofactor>
</comment>
<keyword evidence="5" id="KW-0503">Monooxygenase</keyword>
<dbReference type="PANTHER" id="PTHR13789">
    <property type="entry name" value="MONOOXYGENASE"/>
    <property type="match status" value="1"/>
</dbReference>
<keyword evidence="8" id="KW-1185">Reference proteome</keyword>
<evidence type="ECO:0000256" key="5">
    <source>
        <dbReference type="ARBA" id="ARBA00023033"/>
    </source>
</evidence>
<gene>
    <name evidence="7" type="ORF">HNR23_002746</name>
</gene>
<evidence type="ECO:0000256" key="2">
    <source>
        <dbReference type="ARBA" id="ARBA00022630"/>
    </source>
</evidence>
<dbReference type="SUPFAM" id="SSF51905">
    <property type="entry name" value="FAD/NAD(P)-binding domain"/>
    <property type="match status" value="1"/>
</dbReference>
<dbReference type="GO" id="GO:0071949">
    <property type="term" value="F:FAD binding"/>
    <property type="evidence" value="ECO:0007669"/>
    <property type="project" value="InterPro"/>
</dbReference>
<evidence type="ECO:0000313" key="7">
    <source>
        <dbReference type="EMBL" id="MBB6172686.1"/>
    </source>
</evidence>
<dbReference type="SUPFAM" id="SSF54373">
    <property type="entry name" value="FAD-linked reductases, C-terminal domain"/>
    <property type="match status" value="1"/>
</dbReference>
<comment type="caution">
    <text evidence="7">The sequence shown here is derived from an EMBL/GenBank/DDBJ whole genome shotgun (WGS) entry which is preliminary data.</text>
</comment>
<organism evidence="7 8">
    <name type="scientific">Nocardiopsis mwathae</name>
    <dbReference type="NCBI Taxonomy" id="1472723"/>
    <lineage>
        <taxon>Bacteria</taxon>
        <taxon>Bacillati</taxon>
        <taxon>Actinomycetota</taxon>
        <taxon>Actinomycetes</taxon>
        <taxon>Streptosporangiales</taxon>
        <taxon>Nocardiopsidaceae</taxon>
        <taxon>Nocardiopsis</taxon>
    </lineage>
</organism>
<dbReference type="InterPro" id="IPR036188">
    <property type="entry name" value="FAD/NAD-bd_sf"/>
</dbReference>
<dbReference type="Pfam" id="PF01494">
    <property type="entry name" value="FAD_binding_3"/>
    <property type="match status" value="1"/>
</dbReference>
<dbReference type="Proteomes" id="UP000546642">
    <property type="component" value="Unassembled WGS sequence"/>
</dbReference>
<dbReference type="Gene3D" id="3.50.50.60">
    <property type="entry name" value="FAD/NAD(P)-binding domain"/>
    <property type="match status" value="1"/>
</dbReference>
<protein>
    <submittedName>
        <fullName evidence="7">Salicylate hydroxylase</fullName>
        <ecNumber evidence="7">1.14.13.1</ecNumber>
    </submittedName>
</protein>
<feature type="domain" description="FAD-binding" evidence="6">
    <location>
        <begin position="3"/>
        <end position="340"/>
    </location>
</feature>
<keyword evidence="4 7" id="KW-0560">Oxidoreductase</keyword>
<dbReference type="InterPro" id="IPR002938">
    <property type="entry name" value="FAD-bd"/>
</dbReference>
<accession>A0A7X0D6F6</accession>
<dbReference type="PRINTS" id="PR00420">
    <property type="entry name" value="RNGMNOXGNASE"/>
</dbReference>
<sequence>MRIVVVGAGIAGVTLATALRDSGVETVLLEQTQDIAPVGGGLQLAPNAARPLLHLGLGPDLAEVGVRLESRDMLHWADGALVHSTPMGSEFEKRYGAPFYTLLRSDLHGILLDAAPPGCVRRGRYVTDVLENSDVVTLRCADGQEVNGDAAIGADGVHSFIRSLLNEERPRPGGRVIYRGLIRADRLPRRLTEPRMRVWMGSDRYFSCYPVSGGRTISFNALIPARGNHPESWTAAGRIDDVGRALGGWHADVHTLLAAAEWIGAWGMQDRATVPVWHCERVALMGDAAHPTLPFFAQGTNLAVEDAVVLAERLRRSTAFTVGGSLAAYAEVRRRRVEQVHGSFLAALRSLARADSEVRREMLAESEMATADWIYGYDAERDAPVAGPPVEGAWSSGDARPP</sequence>
<reference evidence="7 8" key="1">
    <citation type="submission" date="2020-08" db="EMBL/GenBank/DDBJ databases">
        <title>Sequencing the genomes of 1000 actinobacteria strains.</title>
        <authorList>
            <person name="Klenk H.-P."/>
        </authorList>
    </citation>
    <scope>NUCLEOTIDE SEQUENCE [LARGE SCALE GENOMIC DNA]</scope>
    <source>
        <strain evidence="7 8">DSM 46659</strain>
    </source>
</reference>
<dbReference type="PANTHER" id="PTHR13789:SF318">
    <property type="entry name" value="GERANYLGERANYL DIPHOSPHATE REDUCTASE"/>
    <property type="match status" value="1"/>
</dbReference>
<keyword evidence="3" id="KW-0274">FAD</keyword>
<evidence type="ECO:0000259" key="6">
    <source>
        <dbReference type="Pfam" id="PF01494"/>
    </source>
</evidence>
<dbReference type="RefSeq" id="WP_184075951.1">
    <property type="nucleotide sequence ID" value="NZ_JACHDS010000001.1"/>
</dbReference>
<proteinExistence type="predicted"/>
<dbReference type="GO" id="GO:0018658">
    <property type="term" value="F:salicylate 1-monooxygenase activity"/>
    <property type="evidence" value="ECO:0007669"/>
    <property type="project" value="UniProtKB-EC"/>
</dbReference>
<dbReference type="InterPro" id="IPR050493">
    <property type="entry name" value="FAD-dep_Monooxygenase_BioMet"/>
</dbReference>
<dbReference type="EMBL" id="JACHDS010000001">
    <property type="protein sequence ID" value="MBB6172686.1"/>
    <property type="molecule type" value="Genomic_DNA"/>
</dbReference>
<name>A0A7X0D6F6_9ACTN</name>